<sequence>KLNKKTSHDDISSHDPKEDVPLRILRERRKSKKTSANTIRTSASADSAATVNKYKIQTLTEYQQMTNHFEQQIKTYNKIKRSLNLYIMKSNEIRTEMNYSDSSNFLENNLEKVKKLFGDDSKCQEEIKTFYELQIDLKAVVEGCNKAVKDGIYE</sequence>
<evidence type="ECO:0000313" key="3">
    <source>
        <dbReference type="Proteomes" id="UP000789405"/>
    </source>
</evidence>
<feature type="non-terminal residue" evidence="2">
    <location>
        <position position="1"/>
    </location>
</feature>
<dbReference type="AlphaFoldDB" id="A0A9N9JVV4"/>
<dbReference type="OrthoDB" id="2469346at2759"/>
<comment type="caution">
    <text evidence="2">The sequence shown here is derived from an EMBL/GenBank/DDBJ whole genome shotgun (WGS) entry which is preliminary data.</text>
</comment>
<keyword evidence="3" id="KW-1185">Reference proteome</keyword>
<dbReference type="Proteomes" id="UP000789405">
    <property type="component" value="Unassembled WGS sequence"/>
</dbReference>
<evidence type="ECO:0000313" key="2">
    <source>
        <dbReference type="EMBL" id="CAG8799946.1"/>
    </source>
</evidence>
<evidence type="ECO:0000256" key="1">
    <source>
        <dbReference type="SAM" id="MobiDB-lite"/>
    </source>
</evidence>
<dbReference type="EMBL" id="CAJVPY010034391">
    <property type="protein sequence ID" value="CAG8799946.1"/>
    <property type="molecule type" value="Genomic_DNA"/>
</dbReference>
<reference evidence="2" key="1">
    <citation type="submission" date="2021-06" db="EMBL/GenBank/DDBJ databases">
        <authorList>
            <person name="Kallberg Y."/>
            <person name="Tangrot J."/>
            <person name="Rosling A."/>
        </authorList>
    </citation>
    <scope>NUCLEOTIDE SEQUENCE</scope>
    <source>
        <strain evidence="2">MA453B</strain>
    </source>
</reference>
<gene>
    <name evidence="2" type="ORF">DERYTH_LOCUS23164</name>
</gene>
<organism evidence="2 3">
    <name type="scientific">Dentiscutata erythropus</name>
    <dbReference type="NCBI Taxonomy" id="1348616"/>
    <lineage>
        <taxon>Eukaryota</taxon>
        <taxon>Fungi</taxon>
        <taxon>Fungi incertae sedis</taxon>
        <taxon>Mucoromycota</taxon>
        <taxon>Glomeromycotina</taxon>
        <taxon>Glomeromycetes</taxon>
        <taxon>Diversisporales</taxon>
        <taxon>Gigasporaceae</taxon>
        <taxon>Dentiscutata</taxon>
    </lineage>
</organism>
<feature type="region of interest" description="Disordered" evidence="1">
    <location>
        <begin position="1"/>
        <end position="22"/>
    </location>
</feature>
<accession>A0A9N9JVV4</accession>
<protein>
    <submittedName>
        <fullName evidence="2">22241_t:CDS:1</fullName>
    </submittedName>
</protein>
<proteinExistence type="predicted"/>
<name>A0A9N9JVV4_9GLOM</name>